<feature type="transmembrane region" description="Helical" evidence="10">
    <location>
        <begin position="206"/>
        <end position="231"/>
    </location>
</feature>
<comment type="similarity">
    <text evidence="2">Belongs to the cyclic nucleotide-gated cation channel (TC 1.A.1.5) family.</text>
</comment>
<evidence type="ECO:0000256" key="9">
    <source>
        <dbReference type="ARBA" id="ARBA00023303"/>
    </source>
</evidence>
<evidence type="ECO:0000256" key="5">
    <source>
        <dbReference type="ARBA" id="ARBA00022989"/>
    </source>
</evidence>
<sequence>RHNTSLSKSPAIHKCRKSSIKSSEAIYKYETVKRILYHKEASTVDIPEITLVMKRSEEKTFFLRIYPETALSLEAANGKSAMKDGEPWEKWPNLMKEILDPQGSFLPMWNKLFIVSCVCAVSLDPLFFYIPIIDEDRKCLGLDQNLKKAALILRSITDLSYIVHIIFQIRTLVKEVDTSGASEASKVVSSKGKKLVKDGLIIAKKIWRSCILIDILSVLPLPQVVILILFLKMRDSRSLNTRKFLSSLVLLQYVPRVLCIYLSCKKLNKNPSVETGIWVKGLFNFFLYILASHVLGAFWYLFSIQRETACWQYACRTDGCEPSTFYCNDDTSRDVTSRVTFLNKFCPVNPPNATTFDFGIFLEAIQSKVLGSKDYLDKFLNCFWWGLRNLSSLGQNLQTSTYAWENLFAVSISIIGLLLFLYLIGNLQTYMQLSTTRSEKLRRKMKMKDLDIELWLSKNGLPKEMKTVIMENLLRKLEENKDVHVPMLQTVDEQVLKVICENLKPVMYTEDIHIIREGEPLDKMLFIMQGIVWDYTSNKSSGSPSSTRLLGKNDFYGEELLDWASKFTSFSDLPISTRIVKSHTKVEAFALMAYDLKTVVSRFWWHFNKEMRNSQEELLAATSIQATWRGRQAKRGQL</sequence>
<dbReference type="Pfam" id="PF00520">
    <property type="entry name" value="Ion_trans"/>
    <property type="match status" value="1"/>
</dbReference>
<keyword evidence="4 10" id="KW-0812">Transmembrane</keyword>
<dbReference type="SUPFAM" id="SSF81324">
    <property type="entry name" value="Voltage-gated potassium channels"/>
    <property type="match status" value="1"/>
</dbReference>
<comment type="subcellular location">
    <subcellularLocation>
        <location evidence="1">Membrane</location>
        <topology evidence="1">Multi-pass membrane protein</topology>
    </subcellularLocation>
</comment>
<feature type="non-terminal residue" evidence="12">
    <location>
        <position position="1"/>
    </location>
</feature>
<keyword evidence="6" id="KW-0406">Ion transport</keyword>
<dbReference type="InterPro" id="IPR000595">
    <property type="entry name" value="cNMP-bd_dom"/>
</dbReference>
<dbReference type="PANTHER" id="PTHR45651:SF68">
    <property type="entry name" value="ION TRANSPORT DOMAIN-CONTAINING PROTEIN"/>
    <property type="match status" value="1"/>
</dbReference>
<dbReference type="SMART" id="SM00100">
    <property type="entry name" value="cNMP"/>
    <property type="match status" value="1"/>
</dbReference>
<evidence type="ECO:0000256" key="4">
    <source>
        <dbReference type="ARBA" id="ARBA00022692"/>
    </source>
</evidence>
<dbReference type="Gene3D" id="1.10.287.70">
    <property type="match status" value="1"/>
</dbReference>
<evidence type="ECO:0000313" key="12">
    <source>
        <dbReference type="EMBL" id="BBG95960.1"/>
    </source>
</evidence>
<protein>
    <submittedName>
        <fullName evidence="12">Cyclic nucleotide gated channel 1</fullName>
    </submittedName>
</protein>
<name>A0A4Y1QVS1_PRUDU</name>
<keyword evidence="3" id="KW-0813">Transport</keyword>
<dbReference type="PROSITE" id="PS50096">
    <property type="entry name" value="IQ"/>
    <property type="match status" value="1"/>
</dbReference>
<dbReference type="SUPFAM" id="SSF51206">
    <property type="entry name" value="cAMP-binding domain-like"/>
    <property type="match status" value="1"/>
</dbReference>
<dbReference type="EMBL" id="AP019297">
    <property type="protein sequence ID" value="BBG95960.1"/>
    <property type="molecule type" value="Genomic_DNA"/>
</dbReference>
<dbReference type="GO" id="GO:0016020">
    <property type="term" value="C:membrane"/>
    <property type="evidence" value="ECO:0007669"/>
    <property type="project" value="UniProtKB-SubCell"/>
</dbReference>
<keyword evidence="8" id="KW-1071">Ligand-gated ion channel</keyword>
<keyword evidence="7 10" id="KW-0472">Membrane</keyword>
<dbReference type="InterPro" id="IPR018490">
    <property type="entry name" value="cNMP-bd_dom_sf"/>
</dbReference>
<feature type="transmembrane region" description="Helical" evidence="10">
    <location>
        <begin position="243"/>
        <end position="263"/>
    </location>
</feature>
<dbReference type="InterPro" id="IPR014710">
    <property type="entry name" value="RmlC-like_jellyroll"/>
</dbReference>
<keyword evidence="9" id="KW-0407">Ion channel</keyword>
<dbReference type="PANTHER" id="PTHR45651">
    <property type="entry name" value="CYCLIC NUCLEOTIDE-GATED ION CHANNEL 15-RELATED-RELATED"/>
    <property type="match status" value="1"/>
</dbReference>
<dbReference type="Gene3D" id="2.60.120.10">
    <property type="entry name" value="Jelly Rolls"/>
    <property type="match status" value="1"/>
</dbReference>
<proteinExistence type="inferred from homology"/>
<evidence type="ECO:0000259" key="11">
    <source>
        <dbReference type="PROSITE" id="PS50042"/>
    </source>
</evidence>
<organism evidence="12">
    <name type="scientific">Prunus dulcis</name>
    <name type="common">Almond</name>
    <name type="synonym">Amygdalus dulcis</name>
    <dbReference type="NCBI Taxonomy" id="3755"/>
    <lineage>
        <taxon>Eukaryota</taxon>
        <taxon>Viridiplantae</taxon>
        <taxon>Streptophyta</taxon>
        <taxon>Embryophyta</taxon>
        <taxon>Tracheophyta</taxon>
        <taxon>Spermatophyta</taxon>
        <taxon>Magnoliopsida</taxon>
        <taxon>eudicotyledons</taxon>
        <taxon>Gunneridae</taxon>
        <taxon>Pentapetalae</taxon>
        <taxon>rosids</taxon>
        <taxon>fabids</taxon>
        <taxon>Rosales</taxon>
        <taxon>Rosaceae</taxon>
        <taxon>Amygdaloideae</taxon>
        <taxon>Amygdaleae</taxon>
        <taxon>Prunus</taxon>
    </lineage>
</organism>
<feature type="transmembrane region" description="Helical" evidence="10">
    <location>
        <begin position="407"/>
        <end position="425"/>
    </location>
</feature>
<accession>A0A4Y1QVS1</accession>
<reference evidence="12" key="1">
    <citation type="journal article" date="2019" name="Science">
        <title>Mutation of a bHLH transcription factor allowed almond domestication.</title>
        <authorList>
            <person name="Sanchez-Perez R."/>
            <person name="Pavan S."/>
            <person name="Mazzeo R."/>
            <person name="Moldovan C."/>
            <person name="Aiese Cigliano R."/>
            <person name="Del Cueto J."/>
            <person name="Ricciardi F."/>
            <person name="Lotti C."/>
            <person name="Ricciardi L."/>
            <person name="Dicenta F."/>
            <person name="Lopez-Marques R.L."/>
            <person name="Lindberg Moller B."/>
        </authorList>
    </citation>
    <scope>NUCLEOTIDE SEQUENCE</scope>
</reference>
<feature type="domain" description="Cyclic nucleotide-binding" evidence="11">
    <location>
        <begin position="487"/>
        <end position="561"/>
    </location>
</feature>
<keyword evidence="5 10" id="KW-1133">Transmembrane helix</keyword>
<dbReference type="GO" id="GO:0005216">
    <property type="term" value="F:monoatomic ion channel activity"/>
    <property type="evidence" value="ECO:0007669"/>
    <property type="project" value="InterPro"/>
</dbReference>
<evidence type="ECO:0000256" key="2">
    <source>
        <dbReference type="ARBA" id="ARBA00010486"/>
    </source>
</evidence>
<evidence type="ECO:0000256" key="6">
    <source>
        <dbReference type="ARBA" id="ARBA00023065"/>
    </source>
</evidence>
<evidence type="ECO:0000256" key="7">
    <source>
        <dbReference type="ARBA" id="ARBA00023136"/>
    </source>
</evidence>
<dbReference type="PROSITE" id="PS50042">
    <property type="entry name" value="CNMP_BINDING_3"/>
    <property type="match status" value="1"/>
</dbReference>
<evidence type="ECO:0000256" key="8">
    <source>
        <dbReference type="ARBA" id="ARBA00023286"/>
    </source>
</evidence>
<evidence type="ECO:0000256" key="10">
    <source>
        <dbReference type="SAM" id="Phobius"/>
    </source>
</evidence>
<dbReference type="InterPro" id="IPR005821">
    <property type="entry name" value="Ion_trans_dom"/>
</dbReference>
<feature type="transmembrane region" description="Helical" evidence="10">
    <location>
        <begin position="283"/>
        <end position="302"/>
    </location>
</feature>
<evidence type="ECO:0000256" key="3">
    <source>
        <dbReference type="ARBA" id="ARBA00022448"/>
    </source>
</evidence>
<evidence type="ECO:0000256" key="1">
    <source>
        <dbReference type="ARBA" id="ARBA00004141"/>
    </source>
</evidence>
<gene>
    <name evidence="12" type="ORF">Prudu_004629</name>
</gene>
<dbReference type="AlphaFoldDB" id="A0A4Y1QVS1"/>